<sequence length="250" mass="27726">MHQCAILGRRMGFTEQIAHLEPPQPPLDSEPQILANNYASLRNWTHAAEWFAGVSQHERAKRWNSECVGQRGIPTGLWVDVPPEVFYRADGTYLWIYGDVVSGFSDRLRDALAKHPEVRTVGIGSGGGSVKEAIRAGLLVRQMGLSTQLSGECVSACPIFFLGGVRRSIMRPYPRLGFHQVSIDGVGVPLEHPVYGVVWDYVQLMGANPEAFLAAMQNWEPHEMGYLTPDQACLSGVVTWYQGAITDKCW</sequence>
<evidence type="ECO:0000313" key="1">
    <source>
        <dbReference type="EMBL" id="SFQ13694.1"/>
    </source>
</evidence>
<dbReference type="STRING" id="441119.SAMN04488047_1392"/>
<dbReference type="SUPFAM" id="SSF52096">
    <property type="entry name" value="ClpP/crotonase"/>
    <property type="match status" value="1"/>
</dbReference>
<evidence type="ECO:0000313" key="2">
    <source>
        <dbReference type="Proteomes" id="UP000199356"/>
    </source>
</evidence>
<dbReference type="Proteomes" id="UP000199356">
    <property type="component" value="Unassembled WGS sequence"/>
</dbReference>
<reference evidence="1 2" key="1">
    <citation type="submission" date="2016-10" db="EMBL/GenBank/DDBJ databases">
        <authorList>
            <person name="de Groot N.N."/>
        </authorList>
    </citation>
    <scope>NUCLEOTIDE SEQUENCE [LARGE SCALE GENOMIC DNA]</scope>
    <source>
        <strain evidence="1 2">DSM 19547</strain>
    </source>
</reference>
<dbReference type="EMBL" id="FOXA01000039">
    <property type="protein sequence ID" value="SFQ13694.1"/>
    <property type="molecule type" value="Genomic_DNA"/>
</dbReference>
<protein>
    <submittedName>
        <fullName evidence="1">Uncharacterized protein</fullName>
    </submittedName>
</protein>
<accession>A0A1I5W1Q3</accession>
<dbReference type="AlphaFoldDB" id="A0A1I5W1Q3"/>
<gene>
    <name evidence="1" type="ORF">SAMN04488047_1392</name>
</gene>
<proteinExistence type="predicted"/>
<dbReference type="InterPro" id="IPR029045">
    <property type="entry name" value="ClpP/crotonase-like_dom_sf"/>
</dbReference>
<keyword evidence="2" id="KW-1185">Reference proteome</keyword>
<name>A0A1I5W1Q3_9RHOB</name>
<organism evidence="1 2">
    <name type="scientific">Tranquillimonas alkanivorans</name>
    <dbReference type="NCBI Taxonomy" id="441119"/>
    <lineage>
        <taxon>Bacteria</taxon>
        <taxon>Pseudomonadati</taxon>
        <taxon>Pseudomonadota</taxon>
        <taxon>Alphaproteobacteria</taxon>
        <taxon>Rhodobacterales</taxon>
        <taxon>Roseobacteraceae</taxon>
        <taxon>Tranquillimonas</taxon>
    </lineage>
</organism>